<dbReference type="PROSITE" id="PS51186">
    <property type="entry name" value="GNAT"/>
    <property type="match status" value="1"/>
</dbReference>
<organism evidence="2">
    <name type="scientific">marine sediment metagenome</name>
    <dbReference type="NCBI Taxonomy" id="412755"/>
    <lineage>
        <taxon>unclassified sequences</taxon>
        <taxon>metagenomes</taxon>
        <taxon>ecological metagenomes</taxon>
    </lineage>
</organism>
<reference evidence="2" key="1">
    <citation type="journal article" date="2014" name="Front. Microbiol.">
        <title>High frequency of phylogenetically diverse reductive dehalogenase-homologous genes in deep subseafloor sedimentary metagenomes.</title>
        <authorList>
            <person name="Kawai M."/>
            <person name="Futagami T."/>
            <person name="Toyoda A."/>
            <person name="Takaki Y."/>
            <person name="Nishi S."/>
            <person name="Hori S."/>
            <person name="Arai W."/>
            <person name="Tsubouchi T."/>
            <person name="Morono Y."/>
            <person name="Uchiyama I."/>
            <person name="Ito T."/>
            <person name="Fujiyama A."/>
            <person name="Inagaki F."/>
            <person name="Takami H."/>
        </authorList>
    </citation>
    <scope>NUCLEOTIDE SEQUENCE</scope>
    <source>
        <strain evidence="2">Expedition CK06-06</strain>
    </source>
</reference>
<dbReference type="InterPro" id="IPR000182">
    <property type="entry name" value="GNAT_dom"/>
</dbReference>
<accession>X0Y265</accession>
<evidence type="ECO:0000313" key="2">
    <source>
        <dbReference type="EMBL" id="GAG49795.1"/>
    </source>
</evidence>
<dbReference type="Pfam" id="PF00583">
    <property type="entry name" value="Acetyltransf_1"/>
    <property type="match status" value="1"/>
</dbReference>
<dbReference type="EMBL" id="BARS01054555">
    <property type="protein sequence ID" value="GAG49795.1"/>
    <property type="molecule type" value="Genomic_DNA"/>
</dbReference>
<name>X0Y265_9ZZZZ</name>
<dbReference type="InterPro" id="IPR016181">
    <property type="entry name" value="Acyl_CoA_acyltransferase"/>
</dbReference>
<gene>
    <name evidence="2" type="ORF">S01H1_80745</name>
</gene>
<sequence length="118" mass="13815">DFMDTHLNGYKGWREMARDYVAGEGDPRLRILAFRGDEVVGFTQLAKETSWYIPATGVRTDLRRKRIGPVLVFLALEEMVRRDADHMWICDCPLDFYKMVDGKITRRYVQLRKKLSDG</sequence>
<comment type="caution">
    <text evidence="2">The sequence shown here is derived from an EMBL/GenBank/DDBJ whole genome shotgun (WGS) entry which is preliminary data.</text>
</comment>
<dbReference type="Gene3D" id="3.40.630.30">
    <property type="match status" value="1"/>
</dbReference>
<dbReference type="AlphaFoldDB" id="X0Y265"/>
<dbReference type="GO" id="GO:0016747">
    <property type="term" value="F:acyltransferase activity, transferring groups other than amino-acyl groups"/>
    <property type="evidence" value="ECO:0007669"/>
    <property type="project" value="InterPro"/>
</dbReference>
<dbReference type="CDD" id="cd04301">
    <property type="entry name" value="NAT_SF"/>
    <property type="match status" value="1"/>
</dbReference>
<protein>
    <recommendedName>
        <fullName evidence="1">N-acetyltransferase domain-containing protein</fullName>
    </recommendedName>
</protein>
<proteinExistence type="predicted"/>
<feature type="non-terminal residue" evidence="2">
    <location>
        <position position="1"/>
    </location>
</feature>
<feature type="domain" description="N-acetyltransferase" evidence="1">
    <location>
        <begin position="1"/>
        <end position="116"/>
    </location>
</feature>
<dbReference type="SUPFAM" id="SSF55729">
    <property type="entry name" value="Acyl-CoA N-acyltransferases (Nat)"/>
    <property type="match status" value="1"/>
</dbReference>
<evidence type="ECO:0000259" key="1">
    <source>
        <dbReference type="PROSITE" id="PS51186"/>
    </source>
</evidence>